<keyword evidence="4" id="KW-0720">Serine protease</keyword>
<evidence type="ECO:0000313" key="7">
    <source>
        <dbReference type="EMBL" id="TXL63364.1"/>
    </source>
</evidence>
<dbReference type="InterPro" id="IPR009003">
    <property type="entry name" value="Peptidase_S1_PA"/>
</dbReference>
<dbReference type="InterPro" id="IPR043504">
    <property type="entry name" value="Peptidase_S1_PA_chymotrypsin"/>
</dbReference>
<dbReference type="CDD" id="cd06781">
    <property type="entry name" value="cpPDZ_BsHtra-like"/>
    <property type="match status" value="1"/>
</dbReference>
<dbReference type="PANTHER" id="PTHR43343:SF3">
    <property type="entry name" value="PROTEASE DO-LIKE 8, CHLOROPLASTIC"/>
    <property type="match status" value="1"/>
</dbReference>
<dbReference type="EMBL" id="VDUW01000008">
    <property type="protein sequence ID" value="TXL63364.1"/>
    <property type="molecule type" value="Genomic_DNA"/>
</dbReference>
<protein>
    <submittedName>
        <fullName evidence="7">PDZ domain-containing protein</fullName>
    </submittedName>
</protein>
<dbReference type="SUPFAM" id="SSF50494">
    <property type="entry name" value="Trypsin-like serine proteases"/>
    <property type="match status" value="1"/>
</dbReference>
<reference evidence="7 8" key="1">
    <citation type="submission" date="2019-06" db="EMBL/GenBank/DDBJ databases">
        <title>Cerasibacillus sp. nov., isolated from maize field.</title>
        <authorList>
            <person name="Lin S.-Y."/>
            <person name="Tsai C.-F."/>
            <person name="Young C.-C."/>
        </authorList>
    </citation>
    <scope>NUCLEOTIDE SEQUENCE [LARGE SCALE GENOMIC DNA]</scope>
    <source>
        <strain evidence="7 8">CC-CFT480</strain>
    </source>
</reference>
<keyword evidence="2" id="KW-0645">Protease</keyword>
<dbReference type="SUPFAM" id="SSF50156">
    <property type="entry name" value="PDZ domain-like"/>
    <property type="match status" value="1"/>
</dbReference>
<evidence type="ECO:0000256" key="5">
    <source>
        <dbReference type="SAM" id="Phobius"/>
    </source>
</evidence>
<keyword evidence="5" id="KW-0812">Transmembrane</keyword>
<evidence type="ECO:0000313" key="8">
    <source>
        <dbReference type="Proteomes" id="UP000321574"/>
    </source>
</evidence>
<keyword evidence="5" id="KW-0472">Membrane</keyword>
<dbReference type="PRINTS" id="PR00834">
    <property type="entry name" value="PROTEASES2C"/>
</dbReference>
<comment type="similarity">
    <text evidence="1">Belongs to the peptidase S1C family.</text>
</comment>
<organism evidence="7 8">
    <name type="scientific">Cerasibacillus terrae</name>
    <dbReference type="NCBI Taxonomy" id="2498845"/>
    <lineage>
        <taxon>Bacteria</taxon>
        <taxon>Bacillati</taxon>
        <taxon>Bacillota</taxon>
        <taxon>Bacilli</taxon>
        <taxon>Bacillales</taxon>
        <taxon>Bacillaceae</taxon>
        <taxon>Cerasibacillus</taxon>
    </lineage>
</organism>
<evidence type="ECO:0000256" key="1">
    <source>
        <dbReference type="ARBA" id="ARBA00010541"/>
    </source>
</evidence>
<dbReference type="SMART" id="SM00228">
    <property type="entry name" value="PDZ"/>
    <property type="match status" value="1"/>
</dbReference>
<dbReference type="OrthoDB" id="9758917at2"/>
<dbReference type="RefSeq" id="WP_147668264.1">
    <property type="nucleotide sequence ID" value="NZ_VDUW01000008.1"/>
</dbReference>
<comment type="caution">
    <text evidence="7">The sequence shown here is derived from an EMBL/GenBank/DDBJ whole genome shotgun (WGS) entry which is preliminary data.</text>
</comment>
<dbReference type="PANTHER" id="PTHR43343">
    <property type="entry name" value="PEPTIDASE S12"/>
    <property type="match status" value="1"/>
</dbReference>
<dbReference type="Proteomes" id="UP000321574">
    <property type="component" value="Unassembled WGS sequence"/>
</dbReference>
<dbReference type="Gene3D" id="2.30.42.10">
    <property type="match status" value="1"/>
</dbReference>
<evidence type="ECO:0000256" key="2">
    <source>
        <dbReference type="ARBA" id="ARBA00022670"/>
    </source>
</evidence>
<keyword evidence="8" id="KW-1185">Reference proteome</keyword>
<dbReference type="InterPro" id="IPR051201">
    <property type="entry name" value="Chloro_Bact_Ser_Proteases"/>
</dbReference>
<keyword evidence="5" id="KW-1133">Transmembrane helix</keyword>
<dbReference type="GO" id="GO:0006508">
    <property type="term" value="P:proteolysis"/>
    <property type="evidence" value="ECO:0007669"/>
    <property type="project" value="UniProtKB-KW"/>
</dbReference>
<dbReference type="GO" id="GO:0004252">
    <property type="term" value="F:serine-type endopeptidase activity"/>
    <property type="evidence" value="ECO:0007669"/>
    <property type="project" value="InterPro"/>
</dbReference>
<evidence type="ECO:0000256" key="4">
    <source>
        <dbReference type="ARBA" id="ARBA00022825"/>
    </source>
</evidence>
<dbReference type="InterPro" id="IPR001940">
    <property type="entry name" value="Peptidase_S1C"/>
</dbReference>
<dbReference type="AlphaFoldDB" id="A0A5C8NNH8"/>
<dbReference type="Gene3D" id="2.40.10.10">
    <property type="entry name" value="Trypsin-like serine proteases"/>
    <property type="match status" value="2"/>
</dbReference>
<feature type="domain" description="PDZ" evidence="6">
    <location>
        <begin position="297"/>
        <end position="386"/>
    </location>
</feature>
<evidence type="ECO:0000259" key="6">
    <source>
        <dbReference type="SMART" id="SM00228"/>
    </source>
</evidence>
<dbReference type="Pfam" id="PF13180">
    <property type="entry name" value="PDZ_2"/>
    <property type="match status" value="1"/>
</dbReference>
<dbReference type="InterPro" id="IPR036034">
    <property type="entry name" value="PDZ_sf"/>
</dbReference>
<dbReference type="Pfam" id="PF13365">
    <property type="entry name" value="Trypsin_2"/>
    <property type="match status" value="1"/>
</dbReference>
<feature type="transmembrane region" description="Helical" evidence="5">
    <location>
        <begin position="20"/>
        <end position="42"/>
    </location>
</feature>
<gene>
    <name evidence="7" type="ORF">FHP05_11155</name>
</gene>
<evidence type="ECO:0000256" key="3">
    <source>
        <dbReference type="ARBA" id="ARBA00022801"/>
    </source>
</evidence>
<accession>A0A5C8NNH8</accession>
<proteinExistence type="inferred from homology"/>
<dbReference type="InterPro" id="IPR001478">
    <property type="entry name" value="PDZ"/>
</dbReference>
<sequence>MGYYDNQRSTNRYKKPKRNWFILILGITIGAVLVFLIKPYLFDQAQKDGLNRNTNQSQLSPSVRNVKLNITSQITNIVEEVAPTVVGVTNLQLQSNRTLWNPEEEASQAGTGSGVIYKNEDKYSYIVTNHHVIEGADEIEIILYDETSIRAELLGSDLFSDLAVLRVDSKSIPHVIGIGSSETVKVGEPVIAIGNPLGHMFAGSVTQGIISGKQRTIPQDFNQDGRSDWQAEVLQTDAAINPGNSGGALINMGGQLIGINSMKINESAVEGMSFSIPIDTALPIMEELETTGTVTRPYLGVEIYPLEEVPRREWRDTLNLPKDLPGGVYIWSIESLSPADKAGLDRLDVITHLDGKEVKDMIDLRKILYQEKKVGDDLLITYYRNGKHQEVKVKLGKQE</sequence>
<keyword evidence="3" id="KW-0378">Hydrolase</keyword>
<name>A0A5C8NNH8_9BACI</name>